<evidence type="ECO:0000256" key="1">
    <source>
        <dbReference type="ARBA" id="ARBA00022603"/>
    </source>
</evidence>
<reference evidence="4" key="1">
    <citation type="submission" date="2020-10" db="EMBL/GenBank/DDBJ databases">
        <authorList>
            <person name="Gilroy R."/>
        </authorList>
    </citation>
    <scope>NUCLEOTIDE SEQUENCE</scope>
    <source>
        <strain evidence="4">CHK152-2871</strain>
    </source>
</reference>
<dbReference type="SUPFAM" id="SSF75217">
    <property type="entry name" value="alpha/beta knot"/>
    <property type="match status" value="1"/>
</dbReference>
<dbReference type="GO" id="GO:0005829">
    <property type="term" value="C:cytosol"/>
    <property type="evidence" value="ECO:0007669"/>
    <property type="project" value="TreeGrafter"/>
</dbReference>
<keyword evidence="2" id="KW-0808">Transferase</keyword>
<accession>A0A9D1FJU4</accession>
<reference evidence="4" key="2">
    <citation type="journal article" date="2021" name="PeerJ">
        <title>Extensive microbial diversity within the chicken gut microbiome revealed by metagenomics and culture.</title>
        <authorList>
            <person name="Gilroy R."/>
            <person name="Ravi A."/>
            <person name="Getino M."/>
            <person name="Pursley I."/>
            <person name="Horton D.L."/>
            <person name="Alikhan N.F."/>
            <person name="Baker D."/>
            <person name="Gharbi K."/>
            <person name="Hall N."/>
            <person name="Watson M."/>
            <person name="Adriaenssens E.M."/>
            <person name="Foster-Nyarko E."/>
            <person name="Jarju S."/>
            <person name="Secka A."/>
            <person name="Antonio M."/>
            <person name="Oren A."/>
            <person name="Chaudhuri R.R."/>
            <person name="La Ragione R."/>
            <person name="Hildebrand F."/>
            <person name="Pallen M.J."/>
        </authorList>
    </citation>
    <scope>NUCLEOTIDE SEQUENCE</scope>
    <source>
        <strain evidence="4">CHK152-2871</strain>
    </source>
</reference>
<dbReference type="EMBL" id="DVJQ01000061">
    <property type="protein sequence ID" value="HIS74802.1"/>
    <property type="molecule type" value="Genomic_DNA"/>
</dbReference>
<dbReference type="GO" id="GO:0008173">
    <property type="term" value="F:RNA methyltransferase activity"/>
    <property type="evidence" value="ECO:0007669"/>
    <property type="project" value="InterPro"/>
</dbReference>
<dbReference type="InterPro" id="IPR029028">
    <property type="entry name" value="Alpha/beta_knot_MTases"/>
</dbReference>
<evidence type="ECO:0000313" key="4">
    <source>
        <dbReference type="EMBL" id="HIS74802.1"/>
    </source>
</evidence>
<keyword evidence="1" id="KW-0489">Methyltransferase</keyword>
<sequence length="258" mass="29128">MENYSQKNQNYIFGKNTVFETISQNPKRINKIFFSQGINFDNKLKKISELAQKNSIQIQFTNLNKFNKYFQDCDKKLQNINFQGVIASVSPVEYQDFDEFLNKKTDSYRKIVILDGVEDPHNFGAIARTLAAAGFDAIIIPKHRSCPINATVEKTSAGAINYIPIIKANSLPSTVDILKKNDWWIIAADGQSKDNYFDISYKDMNFAIILGAEGEGVSKTLLNKADFKIKIPCSFESLNVSAACAVIVYESIRQIHQT</sequence>
<dbReference type="CDD" id="cd18103">
    <property type="entry name" value="SpoU-like_RlmB"/>
    <property type="match status" value="1"/>
</dbReference>
<evidence type="ECO:0000313" key="5">
    <source>
        <dbReference type="Proteomes" id="UP000886865"/>
    </source>
</evidence>
<dbReference type="Gene3D" id="3.30.1330.30">
    <property type="match status" value="1"/>
</dbReference>
<dbReference type="InterPro" id="IPR001537">
    <property type="entry name" value="SpoU_MeTrfase"/>
</dbReference>
<dbReference type="PANTHER" id="PTHR46429:SF1">
    <property type="entry name" value="23S RRNA (GUANOSINE-2'-O-)-METHYLTRANSFERASE RLMB"/>
    <property type="match status" value="1"/>
</dbReference>
<name>A0A9D1FJU4_9BACT</name>
<evidence type="ECO:0000259" key="3">
    <source>
        <dbReference type="SMART" id="SM00967"/>
    </source>
</evidence>
<proteinExistence type="predicted"/>
<dbReference type="InterPro" id="IPR029064">
    <property type="entry name" value="Ribosomal_eL30-like_sf"/>
</dbReference>
<dbReference type="InterPro" id="IPR004441">
    <property type="entry name" value="rRNA_MeTrfase_TrmH"/>
</dbReference>
<gene>
    <name evidence="4" type="primary">rlmB</name>
    <name evidence="4" type="ORF">IAA86_07260</name>
</gene>
<comment type="caution">
    <text evidence="4">The sequence shown here is derived from an EMBL/GenBank/DDBJ whole genome shotgun (WGS) entry which is preliminary data.</text>
</comment>
<dbReference type="NCBIfam" id="TIGR00186">
    <property type="entry name" value="rRNA_methyl_3"/>
    <property type="match status" value="1"/>
</dbReference>
<dbReference type="InterPro" id="IPR029026">
    <property type="entry name" value="tRNA_m1G_MTases_N"/>
</dbReference>
<dbReference type="SUPFAM" id="SSF55315">
    <property type="entry name" value="L30e-like"/>
    <property type="match status" value="1"/>
</dbReference>
<feature type="domain" description="RNA 2-O ribose methyltransferase substrate binding" evidence="3">
    <location>
        <begin position="11"/>
        <end position="95"/>
    </location>
</feature>
<dbReference type="PANTHER" id="PTHR46429">
    <property type="entry name" value="23S RRNA (GUANOSINE-2'-O-)-METHYLTRANSFERASE RLMB"/>
    <property type="match status" value="1"/>
</dbReference>
<organism evidence="4 5">
    <name type="scientific">Candidatus Galligastranaerophilus intestinavium</name>
    <dbReference type="NCBI Taxonomy" id="2840836"/>
    <lineage>
        <taxon>Bacteria</taxon>
        <taxon>Candidatus Galligastranaerophilus</taxon>
    </lineage>
</organism>
<dbReference type="Pfam" id="PF00588">
    <property type="entry name" value="SpoU_methylase"/>
    <property type="match status" value="1"/>
</dbReference>
<dbReference type="GO" id="GO:0006396">
    <property type="term" value="P:RNA processing"/>
    <property type="evidence" value="ECO:0007669"/>
    <property type="project" value="InterPro"/>
</dbReference>
<dbReference type="GO" id="GO:0032259">
    <property type="term" value="P:methylation"/>
    <property type="evidence" value="ECO:0007669"/>
    <property type="project" value="UniProtKB-KW"/>
</dbReference>
<dbReference type="GO" id="GO:0003723">
    <property type="term" value="F:RNA binding"/>
    <property type="evidence" value="ECO:0007669"/>
    <property type="project" value="InterPro"/>
</dbReference>
<protein>
    <submittedName>
        <fullName evidence="4">23S rRNA (Guanosine(2251)-2'-O)-methyltransferase RlmB</fullName>
    </submittedName>
</protein>
<dbReference type="Pfam" id="PF08032">
    <property type="entry name" value="SpoU_sub_bind"/>
    <property type="match status" value="1"/>
</dbReference>
<dbReference type="SMART" id="SM00967">
    <property type="entry name" value="SpoU_sub_bind"/>
    <property type="match status" value="1"/>
</dbReference>
<dbReference type="Gene3D" id="3.40.1280.10">
    <property type="match status" value="1"/>
</dbReference>
<dbReference type="Proteomes" id="UP000886865">
    <property type="component" value="Unassembled WGS sequence"/>
</dbReference>
<dbReference type="InterPro" id="IPR013123">
    <property type="entry name" value="SpoU_subst-bd"/>
</dbReference>
<dbReference type="AlphaFoldDB" id="A0A9D1FJU4"/>
<evidence type="ECO:0000256" key="2">
    <source>
        <dbReference type="ARBA" id="ARBA00022679"/>
    </source>
</evidence>